<gene>
    <name evidence="8" type="primary">LOC116438593</name>
</gene>
<evidence type="ECO:0000256" key="4">
    <source>
        <dbReference type="ARBA" id="ARBA00022525"/>
    </source>
</evidence>
<dbReference type="SUPFAM" id="SSF56994">
    <property type="entry name" value="Insulin-like"/>
    <property type="match status" value="1"/>
</dbReference>
<dbReference type="AlphaFoldDB" id="A0A8C3EFQ1"/>
<reference evidence="8" key="2">
    <citation type="submission" date="2025-08" db="UniProtKB">
        <authorList>
            <consortium name="Ensembl"/>
        </authorList>
    </citation>
    <scope>IDENTIFICATION</scope>
</reference>
<dbReference type="GO" id="GO:0005576">
    <property type="term" value="C:extracellular region"/>
    <property type="evidence" value="ECO:0007669"/>
    <property type="project" value="UniProtKB-SubCell"/>
</dbReference>
<evidence type="ECO:0000256" key="2">
    <source>
        <dbReference type="ARBA" id="ARBA00009034"/>
    </source>
</evidence>
<comment type="subcellular location">
    <subcellularLocation>
        <location evidence="1">Secreted</location>
    </subcellularLocation>
</comment>
<dbReference type="InterPro" id="IPR022353">
    <property type="entry name" value="Insulin_CS"/>
</dbReference>
<dbReference type="GO" id="GO:0005179">
    <property type="term" value="F:hormone activity"/>
    <property type="evidence" value="ECO:0007669"/>
    <property type="project" value="UniProtKB-KW"/>
</dbReference>
<evidence type="ECO:0000256" key="3">
    <source>
        <dbReference type="ARBA" id="ARBA00011207"/>
    </source>
</evidence>
<sequence>MEILDLQEKKRVEIKFFTFPKQLERASALLPGHKQEKPRCIPCGGERACLRVGGSPRRGAEGEVHLHGGAKSRGSSQGQKEGKALPQGSWTAVSGTGTARRETAAAAPGKGRGLGAGAGAGAVTQRRSQRIKGGRRAAAGLGWTPQSGALWRPSGLLGTRPRDGDGAMGMAKLRLLCAAVALLCAAAPGQPGAVLPAGEGDGYGVKLCGREFIRAVIFTCGGSRWKRLSLLAVEPAPAADSAQTASNKLLGSFNLQSVLDPEVEQLQRSSPFLGWETFKDLYSLNYYNEYAPVAGDLKKLVRQVEEAVQNDRGGTGNANPMESSSYLWARYPRRKRESLGLAGMCCKWGCTKAEISTICRV</sequence>
<dbReference type="PANTHER" id="PTHR20968:SF4">
    <property type="entry name" value="RELAXIN 3"/>
    <property type="match status" value="1"/>
</dbReference>
<comment type="subunit">
    <text evidence="3">Heterodimer of a B chain and an A chain linked by two disulfide bonds.</text>
</comment>
<accession>A0A8U7N7X4</accession>
<evidence type="ECO:0000313" key="9">
    <source>
        <dbReference type="Proteomes" id="UP000694553"/>
    </source>
</evidence>
<dbReference type="CDD" id="cd04365">
    <property type="entry name" value="IlGF_relaxin_like"/>
    <property type="match status" value="1"/>
</dbReference>
<reference evidence="9" key="1">
    <citation type="submission" date="2019-10" db="EMBL/GenBank/DDBJ databases">
        <title>Corvus moneduloides (New Caledonian crow) genome, bCorMon1, primary haplotype.</title>
        <authorList>
            <person name="Rutz C."/>
            <person name="Fungtammasan C."/>
            <person name="Mountcastle J."/>
            <person name="Formenti G."/>
            <person name="Chow W."/>
            <person name="Howe K."/>
            <person name="Steele M.P."/>
            <person name="Fernandes J."/>
            <person name="Gilbert M.T.P."/>
            <person name="Fedrigo O."/>
            <person name="Jarvis E.D."/>
            <person name="Gemmell N."/>
        </authorList>
    </citation>
    <scope>NUCLEOTIDE SEQUENCE [LARGE SCALE GENOMIC DNA]</scope>
</reference>
<keyword evidence="6" id="KW-1015">Disulfide bond</keyword>
<name>A0A8C3EFQ1_CORMO</name>
<proteinExistence type="inferred from homology"/>
<dbReference type="Ensembl" id="ENSCMUT00000021698.2">
    <property type="protein sequence ID" value="ENSCMUP00000020206.2"/>
    <property type="gene ID" value="ENSCMUG00000012461.2"/>
</dbReference>
<dbReference type="InterPro" id="IPR036438">
    <property type="entry name" value="Insulin-like_sf"/>
</dbReference>
<protein>
    <submittedName>
        <fullName evidence="8">Uncharacterized protein</fullName>
    </submittedName>
</protein>
<feature type="region of interest" description="Disordered" evidence="7">
    <location>
        <begin position="54"/>
        <end position="128"/>
    </location>
</feature>
<keyword evidence="5" id="KW-0372">Hormone</keyword>
<comment type="similarity">
    <text evidence="2">Belongs to the insulin family.</text>
</comment>
<organism evidence="8 9">
    <name type="scientific">Corvus moneduloides</name>
    <name type="common">New Caledonian crow</name>
    <dbReference type="NCBI Taxonomy" id="1196302"/>
    <lineage>
        <taxon>Eukaryota</taxon>
        <taxon>Metazoa</taxon>
        <taxon>Chordata</taxon>
        <taxon>Craniata</taxon>
        <taxon>Vertebrata</taxon>
        <taxon>Euteleostomi</taxon>
        <taxon>Archelosauria</taxon>
        <taxon>Archosauria</taxon>
        <taxon>Dinosauria</taxon>
        <taxon>Saurischia</taxon>
        <taxon>Theropoda</taxon>
        <taxon>Coelurosauria</taxon>
        <taxon>Aves</taxon>
        <taxon>Neognathae</taxon>
        <taxon>Neoaves</taxon>
        <taxon>Telluraves</taxon>
        <taxon>Australaves</taxon>
        <taxon>Passeriformes</taxon>
        <taxon>Corvoidea</taxon>
        <taxon>Corvidae</taxon>
        <taxon>Corvus</taxon>
    </lineage>
</organism>
<reference evidence="8" key="3">
    <citation type="submission" date="2025-09" db="UniProtKB">
        <authorList>
            <consortium name="Ensembl"/>
        </authorList>
    </citation>
    <scope>IDENTIFICATION</scope>
</reference>
<evidence type="ECO:0000256" key="6">
    <source>
        <dbReference type="ARBA" id="ARBA00023157"/>
    </source>
</evidence>
<dbReference type="SMART" id="SM00078">
    <property type="entry name" value="IlGF"/>
    <property type="match status" value="1"/>
</dbReference>
<evidence type="ECO:0000313" key="8">
    <source>
        <dbReference type="Ensembl" id="ENSCMUP00000020206.2"/>
    </source>
</evidence>
<dbReference type="PANTHER" id="PTHR20968">
    <property type="entry name" value="ILGF DOMAIN-CONTAINING PROTEIN"/>
    <property type="match status" value="1"/>
</dbReference>
<keyword evidence="4" id="KW-0964">Secreted</keyword>
<dbReference type="InterPro" id="IPR051777">
    <property type="entry name" value="Insulin-like_neuro_ligands"/>
</dbReference>
<evidence type="ECO:0000256" key="5">
    <source>
        <dbReference type="ARBA" id="ARBA00022702"/>
    </source>
</evidence>
<dbReference type="GO" id="GO:0001664">
    <property type="term" value="F:G protein-coupled receptor binding"/>
    <property type="evidence" value="ECO:0007669"/>
    <property type="project" value="TreeGrafter"/>
</dbReference>
<evidence type="ECO:0000256" key="7">
    <source>
        <dbReference type="SAM" id="MobiDB-lite"/>
    </source>
</evidence>
<evidence type="ECO:0000256" key="1">
    <source>
        <dbReference type="ARBA" id="ARBA00004613"/>
    </source>
</evidence>
<keyword evidence="9" id="KW-1185">Reference proteome</keyword>
<dbReference type="InterPro" id="IPR016179">
    <property type="entry name" value="Insulin-like"/>
</dbReference>
<dbReference type="PROSITE" id="PS00262">
    <property type="entry name" value="INSULIN"/>
    <property type="match status" value="1"/>
</dbReference>
<feature type="compositionally biased region" description="Gly residues" evidence="7">
    <location>
        <begin position="110"/>
        <end position="120"/>
    </location>
</feature>
<dbReference type="Proteomes" id="UP000694553">
    <property type="component" value="Unassembled WGS sequence"/>
</dbReference>
<accession>A0A8C3EFQ1</accession>